<dbReference type="Gene3D" id="1.10.4080.10">
    <property type="entry name" value="ADP-ribosylation/Crystallin J1"/>
    <property type="match status" value="1"/>
</dbReference>
<keyword evidence="3" id="KW-1185">Reference proteome</keyword>
<evidence type="ECO:0000256" key="1">
    <source>
        <dbReference type="PIRSR" id="PIRSR605502-1"/>
    </source>
</evidence>
<comment type="cofactor">
    <cofactor evidence="1">
        <name>Mg(2+)</name>
        <dbReference type="ChEBI" id="CHEBI:18420"/>
    </cofactor>
    <text evidence="1">Binds 2 magnesium ions per subunit.</text>
</comment>
<dbReference type="InterPro" id="IPR050792">
    <property type="entry name" value="ADP-ribosylglycohydrolase"/>
</dbReference>
<dbReference type="PANTHER" id="PTHR16222">
    <property type="entry name" value="ADP-RIBOSYLGLYCOHYDROLASE"/>
    <property type="match status" value="1"/>
</dbReference>
<gene>
    <name evidence="2" type="ordered locus">Hhal_0423</name>
</gene>
<dbReference type="KEGG" id="hha:Hhal_0423"/>
<dbReference type="InterPro" id="IPR005502">
    <property type="entry name" value="Ribosyl_crysJ1"/>
</dbReference>
<feature type="binding site" evidence="1">
    <location>
        <position position="211"/>
    </location>
    <ligand>
        <name>Mg(2+)</name>
        <dbReference type="ChEBI" id="CHEBI:18420"/>
        <label>1</label>
    </ligand>
</feature>
<protein>
    <submittedName>
        <fullName evidence="2">ADP-ribosylation/Crystallin J1</fullName>
    </submittedName>
</protein>
<dbReference type="GO" id="GO:0046872">
    <property type="term" value="F:metal ion binding"/>
    <property type="evidence" value="ECO:0007669"/>
    <property type="project" value="UniProtKB-KW"/>
</dbReference>
<reference evidence="2 3" key="2">
    <citation type="journal article" date="2013" name="Stand. Genomic Sci.">
        <title>Complete genome sequence of Halorhodospira halophila SL1.</title>
        <authorList>
            <person name="Challacombe J.F."/>
            <person name="Majid S."/>
            <person name="Deole R."/>
            <person name="Brettin T.S."/>
            <person name="Bruce D."/>
            <person name="Delano S.F."/>
            <person name="Detter J.C."/>
            <person name="Gleasner C.D."/>
            <person name="Han C.S."/>
            <person name="Misra M."/>
            <person name="Reitenga K.G."/>
            <person name="Mikhailova N."/>
            <person name="Woyke T."/>
            <person name="Pitluck S."/>
            <person name="Nolan M."/>
            <person name="Land M.L."/>
            <person name="Saunders E."/>
            <person name="Tapia R."/>
            <person name="Lapidus A."/>
            <person name="Ivanova N."/>
            <person name="Hoff W.D."/>
        </authorList>
    </citation>
    <scope>NUCLEOTIDE SEQUENCE [LARGE SCALE GENOMIC DNA]</scope>
    <source>
        <strain evidence="3">DSM 244 / SL1</strain>
    </source>
</reference>
<dbReference type="HOGENOM" id="CLU_024566_1_0_6"/>
<keyword evidence="1" id="KW-0460">Magnesium</keyword>
<dbReference type="PANTHER" id="PTHR16222:SF12">
    <property type="entry name" value="ADP-RIBOSYLGLYCOHYDROLASE-RELATED"/>
    <property type="match status" value="1"/>
</dbReference>
<dbReference type="AlphaFoldDB" id="A1WU50"/>
<keyword evidence="1" id="KW-0479">Metal-binding</keyword>
<feature type="binding site" evidence="1">
    <location>
        <position position="35"/>
    </location>
    <ligand>
        <name>Mg(2+)</name>
        <dbReference type="ChEBI" id="CHEBI:18420"/>
        <label>1</label>
    </ligand>
</feature>
<name>A1WU50_HALHL</name>
<accession>A1WU50</accession>
<evidence type="ECO:0000313" key="2">
    <source>
        <dbReference type="EMBL" id="ABM61212.1"/>
    </source>
</evidence>
<dbReference type="SUPFAM" id="SSF101478">
    <property type="entry name" value="ADP-ribosylglycohydrolase"/>
    <property type="match status" value="1"/>
</dbReference>
<feature type="binding site" evidence="1">
    <location>
        <position position="34"/>
    </location>
    <ligand>
        <name>Mg(2+)</name>
        <dbReference type="ChEBI" id="CHEBI:18420"/>
        <label>1</label>
    </ligand>
</feature>
<evidence type="ECO:0000313" key="3">
    <source>
        <dbReference type="Proteomes" id="UP000000647"/>
    </source>
</evidence>
<reference evidence="3" key="1">
    <citation type="submission" date="2006-12" db="EMBL/GenBank/DDBJ databases">
        <title>Complete sequence of Halorhodospira halophila SL1.</title>
        <authorList>
            <consortium name="US DOE Joint Genome Institute"/>
            <person name="Copeland A."/>
            <person name="Lucas S."/>
            <person name="Lapidus A."/>
            <person name="Barry K."/>
            <person name="Detter J.C."/>
            <person name="Glavina del Rio T."/>
            <person name="Hammon N."/>
            <person name="Israni S."/>
            <person name="Dalin E."/>
            <person name="Tice H."/>
            <person name="Pitluck S."/>
            <person name="Saunders E."/>
            <person name="Brettin T."/>
            <person name="Bruce D."/>
            <person name="Han C."/>
            <person name="Tapia R."/>
            <person name="Schmutz J."/>
            <person name="Larimer F."/>
            <person name="Land M."/>
            <person name="Hauser L."/>
            <person name="Kyrpides N."/>
            <person name="Mikhailova N."/>
            <person name="Hoff W."/>
            <person name="Richardson P."/>
        </authorList>
    </citation>
    <scope>NUCLEOTIDE SEQUENCE [LARGE SCALE GENOMIC DNA]</scope>
    <source>
        <strain evidence="3">DSM 244 / SL1</strain>
    </source>
</reference>
<organism evidence="2 3">
    <name type="scientific">Halorhodospira halophila (strain DSM 244 / SL1)</name>
    <name type="common">Ectothiorhodospira halophila (strain DSM 244 / SL1)</name>
    <dbReference type="NCBI Taxonomy" id="349124"/>
    <lineage>
        <taxon>Bacteria</taxon>
        <taxon>Pseudomonadati</taxon>
        <taxon>Pseudomonadota</taxon>
        <taxon>Gammaproteobacteria</taxon>
        <taxon>Chromatiales</taxon>
        <taxon>Ectothiorhodospiraceae</taxon>
        <taxon>Halorhodospira</taxon>
    </lineage>
</organism>
<dbReference type="Pfam" id="PF03747">
    <property type="entry name" value="ADP_ribosyl_GH"/>
    <property type="match status" value="1"/>
</dbReference>
<dbReference type="EMBL" id="CP000544">
    <property type="protein sequence ID" value="ABM61212.1"/>
    <property type="molecule type" value="Genomic_DNA"/>
</dbReference>
<feature type="binding site" evidence="1">
    <location>
        <position position="210"/>
    </location>
    <ligand>
        <name>Mg(2+)</name>
        <dbReference type="ChEBI" id="CHEBI:18420"/>
        <label>1</label>
    </ligand>
</feature>
<dbReference type="InterPro" id="IPR036705">
    <property type="entry name" value="Ribosyl_crysJ1_sf"/>
</dbReference>
<feature type="binding site" evidence="1">
    <location>
        <position position="36"/>
    </location>
    <ligand>
        <name>Mg(2+)</name>
        <dbReference type="ChEBI" id="CHEBI:18420"/>
        <label>1</label>
    </ligand>
</feature>
<dbReference type="RefSeq" id="WP_011813235.1">
    <property type="nucleotide sequence ID" value="NC_008789.1"/>
</dbReference>
<dbReference type="eggNOG" id="COG1397">
    <property type="taxonomic scope" value="Bacteria"/>
</dbReference>
<dbReference type="Proteomes" id="UP000000647">
    <property type="component" value="Chromosome"/>
</dbReference>
<feature type="binding site" evidence="1">
    <location>
        <position position="208"/>
    </location>
    <ligand>
        <name>Mg(2+)</name>
        <dbReference type="ChEBI" id="CHEBI:18420"/>
        <label>1</label>
    </ligand>
</feature>
<proteinExistence type="predicted"/>
<dbReference type="STRING" id="349124.Hhal_0423"/>
<sequence length="253" mass="27105">MLGAIAGDIIGSIHEFGPPAPPGTPLVDPRSHYTDDTLLTLATMEALLEGADYASVYRRAWEAEPNQSWGARFQQWAREPGAAPYNSFGNGSAMRVSPIALWFQDRQQALEAAAASAAVTHDHPEGIKGAQATVDAIQQARDGRTGDAILAAVCERYGYETTPSLDALRASSRYNETCQGTVPPAIQVACQSASFEACMSTCLTLDADTDTLACIAGGVAEARFGVPDWAVELVQTRLGHEQWALVQRFYQEG</sequence>